<dbReference type="Gene3D" id="1.10.238.10">
    <property type="entry name" value="EF-hand"/>
    <property type="match status" value="1"/>
</dbReference>
<dbReference type="SUPFAM" id="SSF47473">
    <property type="entry name" value="EF-hand"/>
    <property type="match status" value="1"/>
</dbReference>
<proteinExistence type="predicted"/>
<evidence type="ECO:0000313" key="3">
    <source>
        <dbReference type="Proteomes" id="UP000238479"/>
    </source>
</evidence>
<feature type="domain" description="EF-hand" evidence="1">
    <location>
        <begin position="7"/>
        <end position="42"/>
    </location>
</feature>
<sequence length="78" mass="8477">MGMHMKPFNRQLRDAFKVLNKEATDFVSFSELRYILTSIGERLEIFPNNFGAGVVVGGAGDEFASINAPASLLDGVTP</sequence>
<dbReference type="EMBL" id="PDCK01000043">
    <property type="protein sequence ID" value="PRQ32327.1"/>
    <property type="molecule type" value="Genomic_DNA"/>
</dbReference>
<dbReference type="STRING" id="74649.A0A2P6QDT6"/>
<dbReference type="PROSITE" id="PS50222">
    <property type="entry name" value="EF_HAND_2"/>
    <property type="match status" value="1"/>
</dbReference>
<protein>
    <submittedName>
        <fullName evidence="2">Putative EF-hand domain pair protein</fullName>
    </submittedName>
</protein>
<dbReference type="Gramene" id="PRQ32327">
    <property type="protein sequence ID" value="PRQ32327"/>
    <property type="gene ID" value="RchiOBHm_Chr5g0045151"/>
</dbReference>
<evidence type="ECO:0000313" key="2">
    <source>
        <dbReference type="EMBL" id="PRQ32327.1"/>
    </source>
</evidence>
<organism evidence="2 3">
    <name type="scientific">Rosa chinensis</name>
    <name type="common">China rose</name>
    <dbReference type="NCBI Taxonomy" id="74649"/>
    <lineage>
        <taxon>Eukaryota</taxon>
        <taxon>Viridiplantae</taxon>
        <taxon>Streptophyta</taxon>
        <taxon>Embryophyta</taxon>
        <taxon>Tracheophyta</taxon>
        <taxon>Spermatophyta</taxon>
        <taxon>Magnoliopsida</taxon>
        <taxon>eudicotyledons</taxon>
        <taxon>Gunneridae</taxon>
        <taxon>Pentapetalae</taxon>
        <taxon>rosids</taxon>
        <taxon>fabids</taxon>
        <taxon>Rosales</taxon>
        <taxon>Rosaceae</taxon>
        <taxon>Rosoideae</taxon>
        <taxon>Rosoideae incertae sedis</taxon>
        <taxon>Rosa</taxon>
    </lineage>
</organism>
<keyword evidence="3" id="KW-1185">Reference proteome</keyword>
<dbReference type="AlphaFoldDB" id="A0A2P6QDT6"/>
<dbReference type="InterPro" id="IPR011992">
    <property type="entry name" value="EF-hand-dom_pair"/>
</dbReference>
<gene>
    <name evidence="2" type="ORF">RchiOBHm_Chr5g0045151</name>
</gene>
<reference evidence="2 3" key="1">
    <citation type="journal article" date="2018" name="Nat. Genet.">
        <title>The Rosa genome provides new insights in the design of modern roses.</title>
        <authorList>
            <person name="Bendahmane M."/>
        </authorList>
    </citation>
    <scope>NUCLEOTIDE SEQUENCE [LARGE SCALE GENOMIC DNA]</scope>
    <source>
        <strain evidence="3">cv. Old Blush</strain>
    </source>
</reference>
<dbReference type="InterPro" id="IPR002048">
    <property type="entry name" value="EF_hand_dom"/>
</dbReference>
<evidence type="ECO:0000259" key="1">
    <source>
        <dbReference type="PROSITE" id="PS50222"/>
    </source>
</evidence>
<comment type="caution">
    <text evidence="2">The sequence shown here is derived from an EMBL/GenBank/DDBJ whole genome shotgun (WGS) entry which is preliminary data.</text>
</comment>
<dbReference type="GO" id="GO:0005509">
    <property type="term" value="F:calcium ion binding"/>
    <property type="evidence" value="ECO:0007669"/>
    <property type="project" value="InterPro"/>
</dbReference>
<accession>A0A2P6QDT6</accession>
<dbReference type="Proteomes" id="UP000238479">
    <property type="component" value="Chromosome 5"/>
</dbReference>
<name>A0A2P6QDT6_ROSCH</name>